<name>A0A8J2UE28_9BACT</name>
<comment type="caution">
    <text evidence="1">The sequence shown here is derived from an EMBL/GenBank/DDBJ whole genome shotgun (WGS) entry which is preliminary data.</text>
</comment>
<keyword evidence="2" id="KW-1185">Reference proteome</keyword>
<evidence type="ECO:0000313" key="2">
    <source>
        <dbReference type="Proteomes" id="UP000607559"/>
    </source>
</evidence>
<dbReference type="AlphaFoldDB" id="A0A8J2UE28"/>
<dbReference type="Proteomes" id="UP000607559">
    <property type="component" value="Unassembled WGS sequence"/>
</dbReference>
<dbReference type="EMBL" id="BMJC01000003">
    <property type="protein sequence ID" value="GGB03506.1"/>
    <property type="molecule type" value="Genomic_DNA"/>
</dbReference>
<gene>
    <name evidence="1" type="ORF">GCM10011511_28520</name>
</gene>
<sequence length="148" mass="16313">MVREIDAMNRLLFAVDGKNGRTYAYPCAETTVGGQDYVDTLRRYGVVKYARVGGDTDAVITDVSHLDPLRVPAFGLEDSVGAEVLIDFVKSVEQCGGMGVIMFHGVGGDYITTPSGVHQALLDYLARNRKTIWVATFREAMDFVMKNR</sequence>
<dbReference type="GO" id="GO:0005975">
    <property type="term" value="P:carbohydrate metabolic process"/>
    <property type="evidence" value="ECO:0007669"/>
    <property type="project" value="InterPro"/>
</dbReference>
<dbReference type="Gene3D" id="3.20.20.370">
    <property type="entry name" value="Glycoside hydrolase/deacetylase"/>
    <property type="match status" value="1"/>
</dbReference>
<proteinExistence type="predicted"/>
<protein>
    <submittedName>
        <fullName evidence="1">Uncharacterized protein</fullName>
    </submittedName>
</protein>
<reference evidence="1" key="2">
    <citation type="submission" date="2020-09" db="EMBL/GenBank/DDBJ databases">
        <authorList>
            <person name="Sun Q."/>
            <person name="Zhou Y."/>
        </authorList>
    </citation>
    <scope>NUCLEOTIDE SEQUENCE</scope>
    <source>
        <strain evidence="1">CGMCC 1.15448</strain>
    </source>
</reference>
<reference evidence="1" key="1">
    <citation type="journal article" date="2014" name="Int. J. Syst. Evol. Microbiol.">
        <title>Complete genome sequence of Corynebacterium casei LMG S-19264T (=DSM 44701T), isolated from a smear-ripened cheese.</title>
        <authorList>
            <consortium name="US DOE Joint Genome Institute (JGI-PGF)"/>
            <person name="Walter F."/>
            <person name="Albersmeier A."/>
            <person name="Kalinowski J."/>
            <person name="Ruckert C."/>
        </authorList>
    </citation>
    <scope>NUCLEOTIDE SEQUENCE</scope>
    <source>
        <strain evidence="1">CGMCC 1.15448</strain>
    </source>
</reference>
<accession>A0A8J2UE28</accession>
<organism evidence="1 2">
    <name type="scientific">Puia dinghuensis</name>
    <dbReference type="NCBI Taxonomy" id="1792502"/>
    <lineage>
        <taxon>Bacteria</taxon>
        <taxon>Pseudomonadati</taxon>
        <taxon>Bacteroidota</taxon>
        <taxon>Chitinophagia</taxon>
        <taxon>Chitinophagales</taxon>
        <taxon>Chitinophagaceae</taxon>
        <taxon>Puia</taxon>
    </lineage>
</organism>
<dbReference type="InterPro" id="IPR011330">
    <property type="entry name" value="Glyco_hydro/deAcase_b/a-brl"/>
</dbReference>
<evidence type="ECO:0000313" key="1">
    <source>
        <dbReference type="EMBL" id="GGB03506.1"/>
    </source>
</evidence>
<dbReference type="SUPFAM" id="SSF88713">
    <property type="entry name" value="Glycoside hydrolase/deacetylase"/>
    <property type="match status" value="1"/>
</dbReference>